<sequence length="239" mass="28301">MKYILNSGDDSYKSIRERLLDHFHGDETKEKSLKKLKKAVRKPGEKVYDFAIRLKEIFQRTYPKNYEEDSFQIILQERFIDGLDEKLQKKVKYKEFETFDDLVSATRKYSVRMEEIESHREKREFVNAIKHVDNPNESEIKEIKQIVNAIATMLKQGTLQTEEMVIEQNELSNCVRELSSAVSFLLLKDKEQLYEKNATNYQNQASNFQAMQQNIGKNTRLPFKPFINYTKEPNPPFLQ</sequence>
<comment type="caution">
    <text evidence="1">The sequence shown here is derived from an EMBL/GenBank/DDBJ whole genome shotgun (WGS) entry which is preliminary data.</text>
</comment>
<evidence type="ECO:0000313" key="1">
    <source>
        <dbReference type="EMBL" id="CAH0104426.1"/>
    </source>
</evidence>
<dbReference type="PANTHER" id="PTHR33223:SF6">
    <property type="entry name" value="CCHC-TYPE DOMAIN-CONTAINING PROTEIN"/>
    <property type="match status" value="1"/>
</dbReference>
<organism evidence="1 2">
    <name type="scientific">Daphnia galeata</name>
    <dbReference type="NCBI Taxonomy" id="27404"/>
    <lineage>
        <taxon>Eukaryota</taxon>
        <taxon>Metazoa</taxon>
        <taxon>Ecdysozoa</taxon>
        <taxon>Arthropoda</taxon>
        <taxon>Crustacea</taxon>
        <taxon>Branchiopoda</taxon>
        <taxon>Diplostraca</taxon>
        <taxon>Cladocera</taxon>
        <taxon>Anomopoda</taxon>
        <taxon>Daphniidae</taxon>
        <taxon>Daphnia</taxon>
    </lineage>
</organism>
<dbReference type="OrthoDB" id="6390288at2759"/>
<reference evidence="1" key="1">
    <citation type="submission" date="2021-11" db="EMBL/GenBank/DDBJ databases">
        <authorList>
            <person name="Schell T."/>
        </authorList>
    </citation>
    <scope>NUCLEOTIDE SEQUENCE</scope>
    <source>
        <strain evidence="1">M5</strain>
    </source>
</reference>
<keyword evidence="2" id="KW-1185">Reference proteome</keyword>
<name>A0A8J2RH39_9CRUS</name>
<evidence type="ECO:0000313" key="2">
    <source>
        <dbReference type="Proteomes" id="UP000789390"/>
    </source>
</evidence>
<dbReference type="PANTHER" id="PTHR33223">
    <property type="entry name" value="CCHC-TYPE DOMAIN-CONTAINING PROTEIN"/>
    <property type="match status" value="1"/>
</dbReference>
<dbReference type="EMBL" id="CAKKLH010000139">
    <property type="protein sequence ID" value="CAH0104426.1"/>
    <property type="molecule type" value="Genomic_DNA"/>
</dbReference>
<accession>A0A8J2RH39</accession>
<protein>
    <recommendedName>
        <fullName evidence="3">Retrotransposon gag domain-containing protein</fullName>
    </recommendedName>
</protein>
<dbReference type="Proteomes" id="UP000789390">
    <property type="component" value="Unassembled WGS sequence"/>
</dbReference>
<gene>
    <name evidence="1" type="ORF">DGAL_LOCUS7329</name>
</gene>
<proteinExistence type="predicted"/>
<dbReference type="AlphaFoldDB" id="A0A8J2RH39"/>
<evidence type="ECO:0008006" key="3">
    <source>
        <dbReference type="Google" id="ProtNLM"/>
    </source>
</evidence>